<organism evidence="21 22">
    <name type="scientific">Polluticaenibacter yanchengensis</name>
    <dbReference type="NCBI Taxonomy" id="3014562"/>
    <lineage>
        <taxon>Bacteria</taxon>
        <taxon>Pseudomonadati</taxon>
        <taxon>Bacteroidota</taxon>
        <taxon>Chitinophagia</taxon>
        <taxon>Chitinophagales</taxon>
        <taxon>Chitinophagaceae</taxon>
        <taxon>Polluticaenibacter</taxon>
    </lineage>
</organism>
<evidence type="ECO:0000256" key="8">
    <source>
        <dbReference type="ARBA" id="ARBA00023047"/>
    </source>
</evidence>
<dbReference type="Gene3D" id="3.10.560.10">
    <property type="entry name" value="Outer membrane lipoprotein wza domain like"/>
    <property type="match status" value="6"/>
</dbReference>
<comment type="subcellular location">
    <subcellularLocation>
        <location evidence="1">Cell outer membrane</location>
        <topology evidence="1">Multi-pass membrane protein</topology>
    </subcellularLocation>
</comment>
<evidence type="ECO:0000256" key="2">
    <source>
        <dbReference type="ARBA" id="ARBA00009450"/>
    </source>
</evidence>
<accession>A0ABT4UNK1</accession>
<dbReference type="InterPro" id="IPR019554">
    <property type="entry name" value="Soluble_ligand-bd"/>
</dbReference>
<dbReference type="Pfam" id="PF02563">
    <property type="entry name" value="Poly_export"/>
    <property type="match status" value="1"/>
</dbReference>
<name>A0ABT4UNK1_9BACT</name>
<feature type="domain" description="Polysaccharide export protein N-terminal" evidence="18">
    <location>
        <begin position="160"/>
        <end position="226"/>
    </location>
</feature>
<feature type="domain" description="Soluble ligand binding" evidence="19">
    <location>
        <begin position="601"/>
        <end position="646"/>
    </location>
</feature>
<keyword evidence="11 16" id="KW-0472">Membrane</keyword>
<dbReference type="EMBL" id="JAQGEF010000029">
    <property type="protein sequence ID" value="MDA3616411.1"/>
    <property type="molecule type" value="Genomic_DNA"/>
</dbReference>
<evidence type="ECO:0000256" key="3">
    <source>
        <dbReference type="ARBA" id="ARBA00022448"/>
    </source>
</evidence>
<evidence type="ECO:0000256" key="11">
    <source>
        <dbReference type="ARBA" id="ARBA00023136"/>
    </source>
</evidence>
<feature type="compositionally biased region" description="Polar residues" evidence="15">
    <location>
        <begin position="107"/>
        <end position="116"/>
    </location>
</feature>
<dbReference type="Proteomes" id="UP001210231">
    <property type="component" value="Unassembled WGS sequence"/>
</dbReference>
<feature type="domain" description="Soluble ligand binding" evidence="19">
    <location>
        <begin position="247"/>
        <end position="296"/>
    </location>
</feature>
<dbReference type="Pfam" id="PF22461">
    <property type="entry name" value="SLBB_2"/>
    <property type="match status" value="2"/>
</dbReference>
<sequence>MRINYLLYTLLCFFVIFTTVNTVSAQGLNTSNLKDVKVDNLSDDEIMAYYNKAKSMGYTVDQLGMMAADRNMPHAEIVKLKNRIAVLEKGEKVPVPTKTKVTEKNNTDSLAGNNKSASDREVNEDAFLVPKQSFKRDSTIFGSELFFESNQVFEPNLRIPSPANYILGPDDVIYISVYGYSEKNYELTVNAEGNIYIENIGPVKVSGLTIEEAGAKIRKNFASTIYKGINSGQTKVDVTLGSIRSIRVTVIGQAMKPGTYTVSSLTTLFNLLYQCGGPSDNGSYRNIELIRGNKVIKTVDLYSFITMGNKADNVLLQEQDVVRIPYYQIRTTLNGQSRRQGKFELKDGESLRQLLDYSGGFSDSAYRSNIQIKRLSDLGYKLYSVTENEFETFKLKSGDVLTIDKALNRFLNRVSIEGSVFRPGDYELKKGMTLKDLLTVSGGLKEDAFLERAIITRTNSDLSNSTIAIGLKDWNASSDKVILENNDIIKINSKFDLKDMETVSINGEVRNPGVYTYSNKITLKDLILKAGGFTDAANKRGVEISRSIKKIDAQADVISQAYVLKADLSKGLEMNDNDIPLQPTDVVSVRTDAQYNRIRSVNVLGEVMRPGNYVLTSSGERISGLIERFGGFKSIADSNSITIKRIVNTGLSASERQEIMSRMLNIKKDSLLEDNDLKEAYLKDVVLMGVDINKVKSDIGGKDDLILEDGDLIQISRTSNVIQTIGELRNPTLLTYESGKTAKYYIKKSGSFTSKSKKSEVFVLYPDGTAKSVKKFLFFKSYPEVKSRSQIYVPAKVENKRSMSTGEWLAVSSMAATLGTMVIAILNVTK</sequence>
<keyword evidence="10" id="KW-0626">Porin</keyword>
<keyword evidence="13" id="KW-0998">Cell outer membrane</keyword>
<feature type="region of interest" description="Disordered" evidence="15">
    <location>
        <begin position="100"/>
        <end position="122"/>
    </location>
</feature>
<evidence type="ECO:0000256" key="17">
    <source>
        <dbReference type="SAM" id="SignalP"/>
    </source>
</evidence>
<evidence type="ECO:0000256" key="12">
    <source>
        <dbReference type="ARBA" id="ARBA00023139"/>
    </source>
</evidence>
<dbReference type="RefSeq" id="WP_407032740.1">
    <property type="nucleotide sequence ID" value="NZ_JAQGEF010000029.1"/>
</dbReference>
<evidence type="ECO:0000256" key="14">
    <source>
        <dbReference type="ARBA" id="ARBA00023288"/>
    </source>
</evidence>
<keyword evidence="6 16" id="KW-0812">Transmembrane</keyword>
<evidence type="ECO:0000256" key="15">
    <source>
        <dbReference type="SAM" id="MobiDB-lite"/>
    </source>
</evidence>
<keyword evidence="3" id="KW-0813">Transport</keyword>
<dbReference type="Pfam" id="PF10531">
    <property type="entry name" value="SLBB"/>
    <property type="match status" value="3"/>
</dbReference>
<evidence type="ECO:0000259" key="20">
    <source>
        <dbReference type="Pfam" id="PF22461"/>
    </source>
</evidence>
<evidence type="ECO:0000256" key="9">
    <source>
        <dbReference type="ARBA" id="ARBA00023065"/>
    </source>
</evidence>
<evidence type="ECO:0000256" key="13">
    <source>
        <dbReference type="ARBA" id="ARBA00023237"/>
    </source>
</evidence>
<comment type="similarity">
    <text evidence="2">Belongs to the BexD/CtrA/VexA family.</text>
</comment>
<keyword evidence="14" id="KW-0449">Lipoprotein</keyword>
<feature type="domain" description="Soluble ligand binding" evidence="19">
    <location>
        <begin position="338"/>
        <end position="375"/>
    </location>
</feature>
<keyword evidence="16" id="KW-1133">Transmembrane helix</keyword>
<feature type="domain" description="SLBB" evidence="20">
    <location>
        <begin position="503"/>
        <end position="589"/>
    </location>
</feature>
<dbReference type="PANTHER" id="PTHR33619:SF3">
    <property type="entry name" value="POLYSACCHARIDE EXPORT PROTEIN GFCE-RELATED"/>
    <property type="match status" value="1"/>
</dbReference>
<feature type="signal peptide" evidence="17">
    <location>
        <begin position="1"/>
        <end position="25"/>
    </location>
</feature>
<evidence type="ECO:0000256" key="4">
    <source>
        <dbReference type="ARBA" id="ARBA00022452"/>
    </source>
</evidence>
<keyword evidence="22" id="KW-1185">Reference proteome</keyword>
<dbReference type="InterPro" id="IPR003715">
    <property type="entry name" value="Poly_export_N"/>
</dbReference>
<evidence type="ECO:0000256" key="16">
    <source>
        <dbReference type="SAM" id="Phobius"/>
    </source>
</evidence>
<evidence type="ECO:0000259" key="18">
    <source>
        <dbReference type="Pfam" id="PF02563"/>
    </source>
</evidence>
<keyword evidence="8" id="KW-0625">Polysaccharide transport</keyword>
<keyword evidence="5" id="KW-0762">Sugar transport</keyword>
<evidence type="ECO:0000256" key="10">
    <source>
        <dbReference type="ARBA" id="ARBA00023114"/>
    </source>
</evidence>
<dbReference type="PANTHER" id="PTHR33619">
    <property type="entry name" value="POLYSACCHARIDE EXPORT PROTEIN GFCE-RELATED"/>
    <property type="match status" value="1"/>
</dbReference>
<protein>
    <submittedName>
        <fullName evidence="21">SLBB domain-containing protein</fullName>
    </submittedName>
</protein>
<evidence type="ECO:0000259" key="19">
    <source>
        <dbReference type="Pfam" id="PF10531"/>
    </source>
</evidence>
<feature type="chain" id="PRO_5045328188" evidence="17">
    <location>
        <begin position="26"/>
        <end position="830"/>
    </location>
</feature>
<dbReference type="InterPro" id="IPR054765">
    <property type="entry name" value="SLBB_dom"/>
</dbReference>
<evidence type="ECO:0000256" key="6">
    <source>
        <dbReference type="ARBA" id="ARBA00022692"/>
    </source>
</evidence>
<comment type="caution">
    <text evidence="21">The sequence shown here is derived from an EMBL/GenBank/DDBJ whole genome shotgun (WGS) entry which is preliminary data.</text>
</comment>
<feature type="domain" description="SLBB" evidence="20">
    <location>
        <begin position="413"/>
        <end position="490"/>
    </location>
</feature>
<keyword evidence="4" id="KW-1134">Transmembrane beta strand</keyword>
<evidence type="ECO:0000313" key="21">
    <source>
        <dbReference type="EMBL" id="MDA3616411.1"/>
    </source>
</evidence>
<keyword evidence="12" id="KW-0564">Palmitate</keyword>
<dbReference type="Gene3D" id="3.30.1950.10">
    <property type="entry name" value="wza like domain"/>
    <property type="match status" value="1"/>
</dbReference>
<evidence type="ECO:0000256" key="1">
    <source>
        <dbReference type="ARBA" id="ARBA00004571"/>
    </source>
</evidence>
<evidence type="ECO:0000256" key="5">
    <source>
        <dbReference type="ARBA" id="ARBA00022597"/>
    </source>
</evidence>
<dbReference type="InterPro" id="IPR049712">
    <property type="entry name" value="Poly_export"/>
</dbReference>
<feature type="transmembrane region" description="Helical" evidence="16">
    <location>
        <begin position="808"/>
        <end position="828"/>
    </location>
</feature>
<proteinExistence type="inferred from homology"/>
<keyword evidence="9" id="KW-0406">Ion transport</keyword>
<evidence type="ECO:0000256" key="7">
    <source>
        <dbReference type="ARBA" id="ARBA00022729"/>
    </source>
</evidence>
<evidence type="ECO:0000313" key="22">
    <source>
        <dbReference type="Proteomes" id="UP001210231"/>
    </source>
</evidence>
<gene>
    <name evidence="21" type="ORF">O3P16_16480</name>
</gene>
<keyword evidence="7 17" id="KW-0732">Signal</keyword>
<reference evidence="21 22" key="1">
    <citation type="submission" date="2022-12" db="EMBL/GenBank/DDBJ databases">
        <title>Chitinophagaceae gen. sp. nov., a new member of the family Chitinophagaceae, isolated from soil in a chemical factory.</title>
        <authorList>
            <person name="Ke Z."/>
        </authorList>
    </citation>
    <scope>NUCLEOTIDE SEQUENCE [LARGE SCALE GENOMIC DNA]</scope>
    <source>
        <strain evidence="21 22">LY-5</strain>
    </source>
</reference>